<organism evidence="1 2">
    <name type="scientific">Cynara cardunculus var. scolymus</name>
    <name type="common">Globe artichoke</name>
    <name type="synonym">Cynara scolymus</name>
    <dbReference type="NCBI Taxonomy" id="59895"/>
    <lineage>
        <taxon>Eukaryota</taxon>
        <taxon>Viridiplantae</taxon>
        <taxon>Streptophyta</taxon>
        <taxon>Embryophyta</taxon>
        <taxon>Tracheophyta</taxon>
        <taxon>Spermatophyta</taxon>
        <taxon>Magnoliopsida</taxon>
        <taxon>eudicotyledons</taxon>
        <taxon>Gunneridae</taxon>
        <taxon>Pentapetalae</taxon>
        <taxon>asterids</taxon>
        <taxon>campanulids</taxon>
        <taxon>Asterales</taxon>
        <taxon>Asteraceae</taxon>
        <taxon>Carduoideae</taxon>
        <taxon>Cardueae</taxon>
        <taxon>Carduinae</taxon>
        <taxon>Cynara</taxon>
    </lineage>
</organism>
<evidence type="ECO:0000313" key="1">
    <source>
        <dbReference type="EMBL" id="KVH80594.1"/>
    </source>
</evidence>
<keyword evidence="2" id="KW-1185">Reference proteome</keyword>
<comment type="caution">
    <text evidence="1">The sequence shown here is derived from an EMBL/GenBank/DDBJ whole genome shotgun (WGS) entry which is preliminary data.</text>
</comment>
<protein>
    <submittedName>
        <fullName evidence="1">Uncharacterized protein</fullName>
    </submittedName>
</protein>
<proteinExistence type="predicted"/>
<reference evidence="1 2" key="1">
    <citation type="journal article" date="2016" name="Sci. Rep.">
        <title>The genome sequence of the outbreeding globe artichoke constructed de novo incorporating a phase-aware low-pass sequencing strategy of F1 progeny.</title>
        <authorList>
            <person name="Scaglione D."/>
            <person name="Reyes-Chin-Wo S."/>
            <person name="Acquadro A."/>
            <person name="Froenicke L."/>
            <person name="Portis E."/>
            <person name="Beitel C."/>
            <person name="Tirone M."/>
            <person name="Mauro R."/>
            <person name="Lo Monaco A."/>
            <person name="Mauromicale G."/>
            <person name="Faccioli P."/>
            <person name="Cattivelli L."/>
            <person name="Rieseberg L."/>
            <person name="Michelmore R."/>
            <person name="Lanteri S."/>
        </authorList>
    </citation>
    <scope>NUCLEOTIDE SEQUENCE [LARGE SCALE GENOMIC DNA]</scope>
    <source>
        <strain evidence="1">2C</strain>
    </source>
</reference>
<name>A0A103WY17_CYNCS</name>
<dbReference type="Proteomes" id="UP000243975">
    <property type="component" value="Unassembled WGS sequence"/>
</dbReference>
<gene>
    <name evidence="1" type="ORF">Ccrd_025488</name>
</gene>
<evidence type="ECO:0000313" key="2">
    <source>
        <dbReference type="Proteomes" id="UP000243975"/>
    </source>
</evidence>
<dbReference type="Gramene" id="KVH80594">
    <property type="protein sequence ID" value="KVH80594"/>
    <property type="gene ID" value="Ccrd_025488"/>
</dbReference>
<dbReference type="EMBL" id="LEKV01006448">
    <property type="protein sequence ID" value="KVH80594.1"/>
    <property type="molecule type" value="Genomic_DNA"/>
</dbReference>
<sequence length="228" mass="26923">MSSYEVFNYDNGKLKGWGVLVRSYYLTEWGVTSCKIAYALEKTNYQEQQYFSEAGHEVLCFWFQFTSFHREVWKYSYKAEHSKRKGAWDNLVSLHREWTQELKEKLMPMRERVWLDVMAIKGQGVAEKNNDVGAKPRIRCWIEKKGDDGLSLWEERSGGNSRLPSSSRQQWWFLLSVERDWAWRWRSVKHSHTHIEVDGSLPKEDVFAKIDSALANLIEQKNTTMLAT</sequence>
<dbReference type="AlphaFoldDB" id="A0A103WY17"/>
<accession>A0A103WY17</accession>